<keyword evidence="6" id="KW-1185">Reference proteome</keyword>
<dbReference type="PANTHER" id="PTHR43280:SF2">
    <property type="entry name" value="HTH-TYPE TRANSCRIPTIONAL REGULATOR EXSA"/>
    <property type="match status" value="1"/>
</dbReference>
<comment type="caution">
    <text evidence="5">The sequence shown here is derived from an EMBL/GenBank/DDBJ whole genome shotgun (WGS) entry which is preliminary data.</text>
</comment>
<evidence type="ECO:0000259" key="4">
    <source>
        <dbReference type="PROSITE" id="PS01124"/>
    </source>
</evidence>
<protein>
    <submittedName>
        <fullName evidence="5">Helix-turn-helix domain-containing protein</fullName>
    </submittedName>
</protein>
<evidence type="ECO:0000256" key="3">
    <source>
        <dbReference type="ARBA" id="ARBA00023163"/>
    </source>
</evidence>
<dbReference type="PRINTS" id="PR00032">
    <property type="entry name" value="HTHARAC"/>
</dbReference>
<dbReference type="InterPro" id="IPR011051">
    <property type="entry name" value="RmlC_Cupin_sf"/>
</dbReference>
<keyword evidence="3" id="KW-0804">Transcription</keyword>
<dbReference type="RefSeq" id="WP_144932710.1">
    <property type="nucleotide sequence ID" value="NZ_JBHTIU010000027.1"/>
</dbReference>
<dbReference type="Pfam" id="PF02311">
    <property type="entry name" value="AraC_binding"/>
    <property type="match status" value="1"/>
</dbReference>
<gene>
    <name evidence="5" type="ORF">ACFQ03_07705</name>
</gene>
<keyword evidence="2" id="KW-0238">DNA-binding</keyword>
<dbReference type="EMBL" id="JBHTIU010000027">
    <property type="protein sequence ID" value="MFD0869031.1"/>
    <property type="molecule type" value="Genomic_DNA"/>
</dbReference>
<dbReference type="PROSITE" id="PS01124">
    <property type="entry name" value="HTH_ARAC_FAMILY_2"/>
    <property type="match status" value="1"/>
</dbReference>
<dbReference type="InterPro" id="IPR020449">
    <property type="entry name" value="Tscrpt_reg_AraC-type_HTH"/>
</dbReference>
<dbReference type="SUPFAM" id="SSF46689">
    <property type="entry name" value="Homeodomain-like"/>
    <property type="match status" value="2"/>
</dbReference>
<dbReference type="PROSITE" id="PS00041">
    <property type="entry name" value="HTH_ARAC_FAMILY_1"/>
    <property type="match status" value="1"/>
</dbReference>
<dbReference type="InterPro" id="IPR018062">
    <property type="entry name" value="HTH_AraC-typ_CS"/>
</dbReference>
<name>A0ABW3D904_9BACL</name>
<reference evidence="6" key="1">
    <citation type="journal article" date="2019" name="Int. J. Syst. Evol. Microbiol.">
        <title>The Global Catalogue of Microorganisms (GCM) 10K type strain sequencing project: providing services to taxonomists for standard genome sequencing and annotation.</title>
        <authorList>
            <consortium name="The Broad Institute Genomics Platform"/>
            <consortium name="The Broad Institute Genome Sequencing Center for Infectious Disease"/>
            <person name="Wu L."/>
            <person name="Ma J."/>
        </authorList>
    </citation>
    <scope>NUCLEOTIDE SEQUENCE [LARGE SCALE GENOMIC DNA]</scope>
    <source>
        <strain evidence="6">CCUG 57263</strain>
    </source>
</reference>
<evidence type="ECO:0000313" key="6">
    <source>
        <dbReference type="Proteomes" id="UP001597120"/>
    </source>
</evidence>
<dbReference type="InterPro" id="IPR014710">
    <property type="entry name" value="RmlC-like_jellyroll"/>
</dbReference>
<dbReference type="SUPFAM" id="SSF51182">
    <property type="entry name" value="RmlC-like cupins"/>
    <property type="match status" value="1"/>
</dbReference>
<organism evidence="5 6">
    <name type="scientific">Paenibacillus residui</name>
    <dbReference type="NCBI Taxonomy" id="629724"/>
    <lineage>
        <taxon>Bacteria</taxon>
        <taxon>Bacillati</taxon>
        <taxon>Bacillota</taxon>
        <taxon>Bacilli</taxon>
        <taxon>Bacillales</taxon>
        <taxon>Paenibacillaceae</taxon>
        <taxon>Paenibacillus</taxon>
    </lineage>
</organism>
<dbReference type="Gene3D" id="1.10.10.60">
    <property type="entry name" value="Homeodomain-like"/>
    <property type="match status" value="2"/>
</dbReference>
<dbReference type="Gene3D" id="2.60.120.10">
    <property type="entry name" value="Jelly Rolls"/>
    <property type="match status" value="1"/>
</dbReference>
<sequence length="301" mass="34998">MKQYPRTVLHQSVVIDRIVSLYYFEFAKDFVFPGEEHDFWEFLYIDKGEVAVRADETLHLLKQGSIIFHKPNEFHSIYANRVVAPNLIVMSFECHSDMMKMFENKIIRLGDEERNLLAEIVREGMNAFHFPFRIPLQRRADAPVGSEQLIKLYLETFLLRLLRKEQSRRTTGESVPVPLSSTAKENKEAQMVRDIISYLEGRLGSKLSLAEMSETLHMSKTKLKELFKRRTGYSLMEYFGQLRIDRAKSYIREESANFTEIADRLGFSSVHYFSKAFKKTTGMSPTEYAKSVKARVPVGKI</sequence>
<dbReference type="PANTHER" id="PTHR43280">
    <property type="entry name" value="ARAC-FAMILY TRANSCRIPTIONAL REGULATOR"/>
    <property type="match status" value="1"/>
</dbReference>
<dbReference type="Proteomes" id="UP001597120">
    <property type="component" value="Unassembled WGS sequence"/>
</dbReference>
<accession>A0ABW3D904</accession>
<dbReference type="SMART" id="SM00342">
    <property type="entry name" value="HTH_ARAC"/>
    <property type="match status" value="1"/>
</dbReference>
<evidence type="ECO:0000256" key="2">
    <source>
        <dbReference type="ARBA" id="ARBA00023125"/>
    </source>
</evidence>
<evidence type="ECO:0000256" key="1">
    <source>
        <dbReference type="ARBA" id="ARBA00023015"/>
    </source>
</evidence>
<feature type="domain" description="HTH araC/xylS-type" evidence="4">
    <location>
        <begin position="193"/>
        <end position="291"/>
    </location>
</feature>
<dbReference type="InterPro" id="IPR003313">
    <property type="entry name" value="AraC-bd"/>
</dbReference>
<evidence type="ECO:0000313" key="5">
    <source>
        <dbReference type="EMBL" id="MFD0869031.1"/>
    </source>
</evidence>
<dbReference type="InterPro" id="IPR018060">
    <property type="entry name" value="HTH_AraC"/>
</dbReference>
<keyword evidence="1" id="KW-0805">Transcription regulation</keyword>
<proteinExistence type="predicted"/>
<dbReference type="InterPro" id="IPR009057">
    <property type="entry name" value="Homeodomain-like_sf"/>
</dbReference>
<dbReference type="Pfam" id="PF12833">
    <property type="entry name" value="HTH_18"/>
    <property type="match status" value="1"/>
</dbReference>